<dbReference type="AlphaFoldDB" id="A0AAD3X5G3"/>
<proteinExistence type="predicted"/>
<dbReference type="InterPro" id="IPR003615">
    <property type="entry name" value="HNH_nuc"/>
</dbReference>
<evidence type="ECO:0000313" key="1">
    <source>
        <dbReference type="EMBL" id="KAB1887627.1"/>
    </source>
</evidence>
<dbReference type="Proteomes" id="UP000436027">
    <property type="component" value="Unassembled WGS sequence"/>
</dbReference>
<dbReference type="CDD" id="cd00085">
    <property type="entry name" value="HNHc"/>
    <property type="match status" value="1"/>
</dbReference>
<gene>
    <name evidence="1" type="ORF">F6W70_09685</name>
</gene>
<sequence>MTPSPIVPPAAEQPITHYDPASRDAALLRWSLYMADNGRCYLCSKTTPFVSVQVDHLIPKRLKPADFNDIWERLGGDLPNLGPHHISNLRAICSDCNSSRVKGASTLAEGYLAAQLTNSARISKLAFAVQSRMRRDRAVGESAVKVTSAADDEDFRVLWEEGLSQALMGTLHMAAQAIEPSSGAESLVMAGETAVILRTSMSPDAARLMGAVQLVSGVPLVRITESLIPDAVEVVAERHREFAESTFPDLRGANSGTTDWSTATFIVTWESATIDEQICVCRASVALDGEVTAPVSLQSENGDELIDISGPECVVDGYAFFEVTVGVGDGVYNVALQDESLAPSRKDSQPA</sequence>
<accession>A0AAD3X5G3</accession>
<comment type="caution">
    <text evidence="1">The sequence shown here is derived from an EMBL/GenBank/DDBJ whole genome shotgun (WGS) entry which is preliminary data.</text>
</comment>
<keyword evidence="1" id="KW-0255">Endonuclease</keyword>
<dbReference type="GO" id="GO:0004519">
    <property type="term" value="F:endonuclease activity"/>
    <property type="evidence" value="ECO:0007669"/>
    <property type="project" value="UniProtKB-KW"/>
</dbReference>
<name>A0AAD3X5G3_MICMQ</name>
<reference evidence="1 2" key="1">
    <citation type="submission" date="2019-09" db="EMBL/GenBank/DDBJ databases">
        <title>Whole genome sequencing of Microbacterium maritypicum.</title>
        <authorList>
            <person name="Lenchi N."/>
        </authorList>
    </citation>
    <scope>NUCLEOTIDE SEQUENCE [LARGE SCALE GENOMIC DNA]</scope>
    <source>
        <strain evidence="1 2">DSM 12512</strain>
    </source>
</reference>
<protein>
    <submittedName>
        <fullName evidence="1">HNH endonuclease</fullName>
    </submittedName>
</protein>
<dbReference type="Gene3D" id="1.10.30.50">
    <property type="match status" value="1"/>
</dbReference>
<keyword evidence="1" id="KW-0540">Nuclease</keyword>
<evidence type="ECO:0000313" key="2">
    <source>
        <dbReference type="Proteomes" id="UP000436027"/>
    </source>
</evidence>
<dbReference type="RefSeq" id="WP_151486490.1">
    <property type="nucleotide sequence ID" value="NZ_BAAAIN010000002.1"/>
</dbReference>
<organism evidence="1 2">
    <name type="scientific">Microbacterium maritypicum</name>
    <name type="common">Microbacterium liquefaciens</name>
    <dbReference type="NCBI Taxonomy" id="33918"/>
    <lineage>
        <taxon>Bacteria</taxon>
        <taxon>Bacillati</taxon>
        <taxon>Actinomycetota</taxon>
        <taxon>Actinomycetes</taxon>
        <taxon>Micrococcales</taxon>
        <taxon>Microbacteriaceae</taxon>
        <taxon>Microbacterium</taxon>
    </lineage>
</organism>
<dbReference type="EMBL" id="WAAQ01000001">
    <property type="protein sequence ID" value="KAB1887627.1"/>
    <property type="molecule type" value="Genomic_DNA"/>
</dbReference>
<keyword evidence="1" id="KW-0378">Hydrolase</keyword>